<dbReference type="WBParaSite" id="RSKR_0001030380.1">
    <property type="protein sequence ID" value="RSKR_0001030380.1"/>
    <property type="gene ID" value="RSKR_0001030380"/>
</dbReference>
<dbReference type="Proteomes" id="UP000095286">
    <property type="component" value="Unplaced"/>
</dbReference>
<evidence type="ECO:0000313" key="2">
    <source>
        <dbReference type="WBParaSite" id="RSKR_0001030380.1"/>
    </source>
</evidence>
<organism evidence="1 2">
    <name type="scientific">Rhabditophanes sp. KR3021</name>
    <dbReference type="NCBI Taxonomy" id="114890"/>
    <lineage>
        <taxon>Eukaryota</taxon>
        <taxon>Metazoa</taxon>
        <taxon>Ecdysozoa</taxon>
        <taxon>Nematoda</taxon>
        <taxon>Chromadorea</taxon>
        <taxon>Rhabditida</taxon>
        <taxon>Tylenchina</taxon>
        <taxon>Panagrolaimomorpha</taxon>
        <taxon>Strongyloidoidea</taxon>
        <taxon>Alloionematidae</taxon>
        <taxon>Rhabditophanes</taxon>
    </lineage>
</organism>
<name>A0AC35UDB4_9BILA</name>
<evidence type="ECO:0000313" key="1">
    <source>
        <dbReference type="Proteomes" id="UP000095286"/>
    </source>
</evidence>
<proteinExistence type="predicted"/>
<accession>A0AC35UDB4</accession>
<reference evidence="2" key="1">
    <citation type="submission" date="2016-11" db="UniProtKB">
        <authorList>
            <consortium name="WormBaseParasite"/>
        </authorList>
    </citation>
    <scope>IDENTIFICATION</scope>
    <source>
        <strain evidence="2">KR3021</strain>
    </source>
</reference>
<sequence>MFIVAVFHFVISFVSVPKVCIVIRELLWQWSHASAGFIYILLNKSIKGEIGKMVSKNKISIIYKNT</sequence>
<protein>
    <submittedName>
        <fullName evidence="2">Secreted protein</fullName>
    </submittedName>
</protein>